<dbReference type="Proteomes" id="UP000824120">
    <property type="component" value="Chromosome 5"/>
</dbReference>
<reference evidence="1 2" key="1">
    <citation type="submission" date="2020-09" db="EMBL/GenBank/DDBJ databases">
        <title>De no assembly of potato wild relative species, Solanum commersonii.</title>
        <authorList>
            <person name="Cho K."/>
        </authorList>
    </citation>
    <scope>NUCLEOTIDE SEQUENCE [LARGE SCALE GENOMIC DNA]</scope>
    <source>
        <strain evidence="1">LZ3.2</strain>
        <tissue evidence="1">Leaf</tissue>
    </source>
</reference>
<gene>
    <name evidence="1" type="ORF">H5410_027324</name>
</gene>
<dbReference type="OrthoDB" id="1752183at2759"/>
<proteinExistence type="predicted"/>
<dbReference type="EMBL" id="JACXVP010000005">
    <property type="protein sequence ID" value="KAG5605832.1"/>
    <property type="molecule type" value="Genomic_DNA"/>
</dbReference>
<evidence type="ECO:0000313" key="1">
    <source>
        <dbReference type="EMBL" id="KAG5605832.1"/>
    </source>
</evidence>
<accession>A0A9J5Z1I7</accession>
<name>A0A9J5Z1I7_SOLCO</name>
<keyword evidence="2" id="KW-1185">Reference proteome</keyword>
<sequence>METKNDVHKLFVKQPQLLFVGIYGRIDVGQNMEASNLALLESKSRQVSWEKPPPNTLKINTDGSALNNPGKIGGGELRETAVAWCMLSLSLLDMAPIISETLATIHAALVVYPAWI</sequence>
<evidence type="ECO:0000313" key="2">
    <source>
        <dbReference type="Proteomes" id="UP000824120"/>
    </source>
</evidence>
<organism evidence="1 2">
    <name type="scientific">Solanum commersonii</name>
    <name type="common">Commerson's wild potato</name>
    <name type="synonym">Commerson's nightshade</name>
    <dbReference type="NCBI Taxonomy" id="4109"/>
    <lineage>
        <taxon>Eukaryota</taxon>
        <taxon>Viridiplantae</taxon>
        <taxon>Streptophyta</taxon>
        <taxon>Embryophyta</taxon>
        <taxon>Tracheophyta</taxon>
        <taxon>Spermatophyta</taxon>
        <taxon>Magnoliopsida</taxon>
        <taxon>eudicotyledons</taxon>
        <taxon>Gunneridae</taxon>
        <taxon>Pentapetalae</taxon>
        <taxon>asterids</taxon>
        <taxon>lamiids</taxon>
        <taxon>Solanales</taxon>
        <taxon>Solanaceae</taxon>
        <taxon>Solanoideae</taxon>
        <taxon>Solaneae</taxon>
        <taxon>Solanum</taxon>
    </lineage>
</organism>
<protein>
    <recommendedName>
        <fullName evidence="3">RNase H type-1 domain-containing protein</fullName>
    </recommendedName>
</protein>
<dbReference type="AlphaFoldDB" id="A0A9J5Z1I7"/>
<evidence type="ECO:0008006" key="3">
    <source>
        <dbReference type="Google" id="ProtNLM"/>
    </source>
</evidence>
<comment type="caution">
    <text evidence="1">The sequence shown here is derived from an EMBL/GenBank/DDBJ whole genome shotgun (WGS) entry which is preliminary data.</text>
</comment>